<feature type="region of interest" description="Disordered" evidence="1">
    <location>
        <begin position="76"/>
        <end position="120"/>
    </location>
</feature>
<organism evidence="2">
    <name type="scientific">Melanopsichium pennsylvanicum 4</name>
    <dbReference type="NCBI Taxonomy" id="1398559"/>
    <lineage>
        <taxon>Eukaryota</taxon>
        <taxon>Fungi</taxon>
        <taxon>Dikarya</taxon>
        <taxon>Basidiomycota</taxon>
        <taxon>Ustilaginomycotina</taxon>
        <taxon>Ustilaginomycetes</taxon>
        <taxon>Ustilaginales</taxon>
        <taxon>Ustilaginaceae</taxon>
        <taxon>Melanopsichium</taxon>
    </lineage>
</organism>
<feature type="compositionally biased region" description="Low complexity" evidence="1">
    <location>
        <begin position="318"/>
        <end position="328"/>
    </location>
</feature>
<evidence type="ECO:0000313" key="2">
    <source>
        <dbReference type="EMBL" id="CDI54287.1"/>
    </source>
</evidence>
<protein>
    <submittedName>
        <fullName evidence="2">Uncharacterized protein</fullName>
    </submittedName>
</protein>
<feature type="region of interest" description="Disordered" evidence="1">
    <location>
        <begin position="402"/>
        <end position="443"/>
    </location>
</feature>
<feature type="compositionally biased region" description="Low complexity" evidence="1">
    <location>
        <begin position="95"/>
        <end position="105"/>
    </location>
</feature>
<feature type="compositionally biased region" description="Polar residues" evidence="1">
    <location>
        <begin position="82"/>
        <end position="94"/>
    </location>
</feature>
<sequence length="617" mass="66575">MTYHRHYTATLSTQIPVDPNPLHPPSLTSPFSYTLPLAEPSRMIKQAAPQHPQGLTKLQHRLLYESDSDSSFDFTFSSPSSIGSNSEYSDVGYQSSSRSRTSSHGASRRPGGHASRSESISSVLGSSIAIQRVLMGNTASASSNTRKSSHRQSVRDIANAFENAAKTTGTTPVAPKKLFSTSLGRVDEVAAFTNNDGNNKTVQNASAQSLPTVSTQSINSYITRNSNARSTVPSRLKITRQPGKGPLSAPATISTECSQANLRDSAEANTQFVFPPRGSAQRRWPYDESNPRARSFISLDDDCHDEDDLGAVFDIIPSPSRTRSPLPRAAMPMQSTQEDPIRASISTDVNSMSANLLSPVDFVNPRAEPREPINAESEACQRVQISSANPTTVGAATVAVERNRASPRASTSALHPLILSKSRPSSSSSSTSTLTPSTSKTTEAAWKSMRINNETSFPLPPVTQGKPSFSDRFGLFKNKPADTLTDGTKARDIVPSARDALNLGSENGADQSLAIAELKREAQALLESIKYLGEEMDTLIPSTHRLSGTGHGPNDVKNNNDKVFKPDSSNRSVEEGDAKVTTFVAVDQSYSDVWRLMDNWYWSSFQVGTGIATCSTL</sequence>
<feature type="region of interest" description="Disordered" evidence="1">
    <location>
        <begin position="318"/>
        <end position="337"/>
    </location>
</feature>
<reference evidence="2" key="1">
    <citation type="journal article" date="2014" name="Genome Biol. Evol.">
        <title>Gene Loss Rather Than Gene Gain Is Associated with a Host Jump from Monocots to Dicots in the Smut Fungus Melanopsichium pennsylvanicum.</title>
        <authorList>
            <person name="Sharma R."/>
            <person name="Mishra B."/>
            <person name="Runge F."/>
            <person name="Thines M."/>
        </authorList>
    </citation>
    <scope>NUCLEOTIDE SEQUENCE</scope>
    <source>
        <strain evidence="2">4</strain>
    </source>
</reference>
<evidence type="ECO:0000256" key="1">
    <source>
        <dbReference type="SAM" id="MobiDB-lite"/>
    </source>
</evidence>
<name>A0A077R5T1_9BASI</name>
<dbReference type="EMBL" id="HG529609">
    <property type="protein sequence ID" value="CDI54287.1"/>
    <property type="molecule type" value="Genomic_DNA"/>
</dbReference>
<feature type="region of interest" description="Disordered" evidence="1">
    <location>
        <begin position="544"/>
        <end position="576"/>
    </location>
</feature>
<proteinExistence type="predicted"/>
<accession>A0A077R5T1</accession>
<dbReference type="AlphaFoldDB" id="A0A077R5T1"/>
<feature type="non-terminal residue" evidence="2">
    <location>
        <position position="617"/>
    </location>
</feature>
<feature type="compositionally biased region" description="Low complexity" evidence="1">
    <location>
        <begin position="419"/>
        <end position="442"/>
    </location>
</feature>